<dbReference type="VEuPathDB" id="PiroplasmaDB:BOVATA_013570"/>
<dbReference type="GeneID" id="39873634"/>
<keyword evidence="2" id="KW-1185">Reference proteome</keyword>
<evidence type="ECO:0000313" key="1">
    <source>
        <dbReference type="EMBL" id="GBE59864.1"/>
    </source>
</evidence>
<protein>
    <submittedName>
        <fullName evidence="1">Non-structural NS2, putative</fullName>
    </submittedName>
</protein>
<dbReference type="Proteomes" id="UP000236319">
    <property type="component" value="Unassembled WGS sequence"/>
</dbReference>
<dbReference type="OrthoDB" id="10634063at2759"/>
<dbReference type="EMBL" id="BDSA01000001">
    <property type="protein sequence ID" value="GBE59864.1"/>
    <property type="molecule type" value="Genomic_DNA"/>
</dbReference>
<name>A0A2H6KA36_9APIC</name>
<organism evidence="1 2">
    <name type="scientific">Babesia ovata</name>
    <dbReference type="NCBI Taxonomy" id="189622"/>
    <lineage>
        <taxon>Eukaryota</taxon>
        <taxon>Sar</taxon>
        <taxon>Alveolata</taxon>
        <taxon>Apicomplexa</taxon>
        <taxon>Aconoidasida</taxon>
        <taxon>Piroplasmida</taxon>
        <taxon>Babesiidae</taxon>
        <taxon>Babesia</taxon>
    </lineage>
</organism>
<gene>
    <name evidence="1" type="ORF">BOVATA_013570</name>
</gene>
<dbReference type="RefSeq" id="XP_028866107.1">
    <property type="nucleotide sequence ID" value="XM_029010274.1"/>
</dbReference>
<dbReference type="AlphaFoldDB" id="A0A2H6KA36"/>
<accession>A0A2H6KA36</accession>
<proteinExistence type="predicted"/>
<evidence type="ECO:0000313" key="2">
    <source>
        <dbReference type="Proteomes" id="UP000236319"/>
    </source>
</evidence>
<comment type="caution">
    <text evidence="1">The sequence shown here is derived from an EMBL/GenBank/DDBJ whole genome shotgun (WGS) entry which is preliminary data.</text>
</comment>
<sequence>MFFEVASVSAISLAASSFLISSIPVPCVWIAREMSELLLLALLYDELDALRLLLSHLLLLDGLAEVLAVAKVIRYGPVQQPEADGDHLQVPGAGGRVDDLRLGPDVVDVRHLEPRQVEVAAFPEGIVAHTACKAVEHHGALAAVHVDQTRAGHDGDRSREDGQLC</sequence>
<reference evidence="1 2" key="1">
    <citation type="journal article" date="2017" name="BMC Genomics">
        <title>Whole-genome assembly of Babesia ovata and comparative genomics between closely related pathogens.</title>
        <authorList>
            <person name="Yamagishi J."/>
            <person name="Asada M."/>
            <person name="Hakimi H."/>
            <person name="Tanaka T.Q."/>
            <person name="Sugimoto C."/>
            <person name="Kawazu S."/>
        </authorList>
    </citation>
    <scope>NUCLEOTIDE SEQUENCE [LARGE SCALE GENOMIC DNA]</scope>
    <source>
        <strain evidence="1 2">Miyake</strain>
    </source>
</reference>